<dbReference type="InterPro" id="IPR043168">
    <property type="entry name" value="DegV_C"/>
</dbReference>
<comment type="function">
    <text evidence="1">May bind long-chain fatty acids, such as palmitate, and may play a role in lipid transport or fatty acid metabolism.</text>
</comment>
<dbReference type="AlphaFoldDB" id="A0A2U1E3M3"/>
<dbReference type="SUPFAM" id="SSF82549">
    <property type="entry name" value="DAK1/DegV-like"/>
    <property type="match status" value="1"/>
</dbReference>
<proteinExistence type="predicted"/>
<dbReference type="Gene3D" id="3.40.50.10440">
    <property type="entry name" value="Dihydroxyacetone kinase, domain 1"/>
    <property type="match status" value="1"/>
</dbReference>
<dbReference type="Gene3D" id="3.30.1180.10">
    <property type="match status" value="1"/>
</dbReference>
<dbReference type="NCBIfam" id="TIGR00762">
    <property type="entry name" value="DegV"/>
    <property type="match status" value="1"/>
</dbReference>
<evidence type="ECO:0000256" key="1">
    <source>
        <dbReference type="ARBA" id="ARBA00003238"/>
    </source>
</evidence>
<sequence length="292" mass="33132">MRPVKLSAATTVDMTREYFDENDILLIPTIIIIDGEEYADDYEQITPRFLYDKIREGKLPTTSGNGTMVYYENWKKIVEDGYDIVHIDLSSGLSGTHNSAVMAADMIEDEVGEKRVYVPDTLAASSGEGLILDYANDLKNEGKSASEIYDCILKDRMKVNHWFTLSDFSHLFRGGRVSRTKMILGAALNIYPIMRMDINGKLVQKKNTRGSKKAFKTLVDIMEKRAECGKDYNKKVFISHSDYIDGAKEVEKLIEERFANVKSIEIFDIHQIGVHTGPGTVSLFFWGEERID</sequence>
<dbReference type="EMBL" id="QEKV01000004">
    <property type="protein sequence ID" value="PVY94554.1"/>
    <property type="molecule type" value="Genomic_DNA"/>
</dbReference>
<dbReference type="PANTHER" id="PTHR33434">
    <property type="entry name" value="DEGV DOMAIN-CONTAINING PROTEIN DR_1986-RELATED"/>
    <property type="match status" value="1"/>
</dbReference>
<dbReference type="PANTHER" id="PTHR33434:SF3">
    <property type="entry name" value="DEGV DOMAIN-CONTAINING PROTEIN YITS"/>
    <property type="match status" value="1"/>
</dbReference>
<evidence type="ECO:0000256" key="2">
    <source>
        <dbReference type="ARBA" id="ARBA00023121"/>
    </source>
</evidence>
<dbReference type="Pfam" id="PF02645">
    <property type="entry name" value="DegV"/>
    <property type="match status" value="1"/>
</dbReference>
<keyword evidence="4" id="KW-1185">Reference proteome</keyword>
<reference evidence="3 4" key="1">
    <citation type="submission" date="2018-04" db="EMBL/GenBank/DDBJ databases">
        <title>Genomic Encyclopedia of Type Strains, Phase IV (KMG-IV): sequencing the most valuable type-strain genomes for metagenomic binning, comparative biology and taxonomic classification.</title>
        <authorList>
            <person name="Goeker M."/>
        </authorList>
    </citation>
    <scope>NUCLEOTIDE SEQUENCE [LARGE SCALE GENOMIC DNA]</scope>
    <source>
        <strain evidence="3 4">DSM 20705</strain>
    </source>
</reference>
<dbReference type="GO" id="GO:0008289">
    <property type="term" value="F:lipid binding"/>
    <property type="evidence" value="ECO:0007669"/>
    <property type="project" value="UniProtKB-KW"/>
</dbReference>
<gene>
    <name evidence="3" type="ORF">C7381_10460</name>
</gene>
<evidence type="ECO:0000313" key="3">
    <source>
        <dbReference type="EMBL" id="PVY94554.1"/>
    </source>
</evidence>
<organism evidence="3 4">
    <name type="scientific">Ezakiella coagulans</name>
    <dbReference type="NCBI Taxonomy" id="46507"/>
    <lineage>
        <taxon>Bacteria</taxon>
        <taxon>Bacillati</taxon>
        <taxon>Bacillota</taxon>
        <taxon>Tissierellia</taxon>
        <taxon>Ezakiella</taxon>
    </lineage>
</organism>
<comment type="caution">
    <text evidence="3">The sequence shown here is derived from an EMBL/GenBank/DDBJ whole genome shotgun (WGS) entry which is preliminary data.</text>
</comment>
<name>A0A2U1E3M3_9FIRM</name>
<dbReference type="RefSeq" id="WP_116479995.1">
    <property type="nucleotide sequence ID" value="NZ_JBKYKF010000001.1"/>
</dbReference>
<dbReference type="Proteomes" id="UP000245793">
    <property type="component" value="Unassembled WGS sequence"/>
</dbReference>
<protein>
    <submittedName>
        <fullName evidence="3">DegV family protein with EDD domain</fullName>
    </submittedName>
</protein>
<evidence type="ECO:0000313" key="4">
    <source>
        <dbReference type="Proteomes" id="UP000245793"/>
    </source>
</evidence>
<accession>A0A2U1E3M3</accession>
<dbReference type="Gene3D" id="2.20.28.50">
    <property type="entry name" value="degv family protein"/>
    <property type="match status" value="1"/>
</dbReference>
<dbReference type="PROSITE" id="PS51482">
    <property type="entry name" value="DEGV"/>
    <property type="match status" value="1"/>
</dbReference>
<keyword evidence="2" id="KW-0446">Lipid-binding</keyword>
<dbReference type="InterPro" id="IPR050270">
    <property type="entry name" value="DegV_domain_contain"/>
</dbReference>
<dbReference type="InterPro" id="IPR003797">
    <property type="entry name" value="DegV"/>
</dbReference>